<keyword evidence="3" id="KW-0503">Monooxygenase</keyword>
<dbReference type="Proteomes" id="UP001626549">
    <property type="component" value="Chromosome"/>
</dbReference>
<dbReference type="Pfam" id="PF00067">
    <property type="entry name" value="p450"/>
    <property type="match status" value="1"/>
</dbReference>
<evidence type="ECO:0000313" key="5">
    <source>
        <dbReference type="Proteomes" id="UP001626549"/>
    </source>
</evidence>
<dbReference type="InterPro" id="IPR017972">
    <property type="entry name" value="Cyt_P450_CS"/>
</dbReference>
<dbReference type="InterPro" id="IPR036396">
    <property type="entry name" value="Cyt_P450_sf"/>
</dbReference>
<dbReference type="Gene3D" id="1.10.630.10">
    <property type="entry name" value="Cytochrome P450"/>
    <property type="match status" value="1"/>
</dbReference>
<comment type="similarity">
    <text evidence="2 3">Belongs to the cytochrome P450 family.</text>
</comment>
<dbReference type="InterPro" id="IPR002397">
    <property type="entry name" value="Cyt_P450_B"/>
</dbReference>
<organism evidence="4 5">
    <name type="scientific">Congregibacter brevis</name>
    <dbReference type="NCBI Taxonomy" id="3081201"/>
    <lineage>
        <taxon>Bacteria</taxon>
        <taxon>Pseudomonadati</taxon>
        <taxon>Pseudomonadota</taxon>
        <taxon>Gammaproteobacteria</taxon>
        <taxon>Cellvibrionales</taxon>
        <taxon>Halieaceae</taxon>
        <taxon>Congregibacter</taxon>
    </lineage>
</organism>
<keyword evidence="3" id="KW-0349">Heme</keyword>
<dbReference type="EMBL" id="CP136865">
    <property type="protein sequence ID" value="WOJ95630.1"/>
    <property type="molecule type" value="Genomic_DNA"/>
</dbReference>
<keyword evidence="5" id="KW-1185">Reference proteome</keyword>
<dbReference type="PRINTS" id="PR00359">
    <property type="entry name" value="BP450"/>
</dbReference>
<keyword evidence="3" id="KW-0560">Oxidoreductase</keyword>
<dbReference type="PANTHER" id="PTHR46696">
    <property type="entry name" value="P450, PUTATIVE (EUROFUNG)-RELATED"/>
    <property type="match status" value="1"/>
</dbReference>
<dbReference type="RefSeq" id="WP_407326334.1">
    <property type="nucleotide sequence ID" value="NZ_CP136865.1"/>
</dbReference>
<evidence type="ECO:0000256" key="2">
    <source>
        <dbReference type="ARBA" id="ARBA00010617"/>
    </source>
</evidence>
<evidence type="ECO:0000256" key="3">
    <source>
        <dbReference type="RuleBase" id="RU000461"/>
    </source>
</evidence>
<reference evidence="4 5" key="1">
    <citation type="submission" date="2023-10" db="EMBL/GenBank/DDBJ databases">
        <title>Two novel species belonging to the OM43/NOR5 clade.</title>
        <authorList>
            <person name="Park M."/>
        </authorList>
    </citation>
    <scope>NUCLEOTIDE SEQUENCE [LARGE SCALE GENOMIC DNA]</scope>
    <source>
        <strain evidence="4 5">IMCC45268</strain>
    </source>
</reference>
<evidence type="ECO:0000256" key="1">
    <source>
        <dbReference type="ARBA" id="ARBA00001971"/>
    </source>
</evidence>
<name>A0ABZ0I8Z5_9GAMM</name>
<dbReference type="InterPro" id="IPR001128">
    <property type="entry name" value="Cyt_P450"/>
</dbReference>
<keyword evidence="3" id="KW-0479">Metal-binding</keyword>
<dbReference type="PROSITE" id="PS00086">
    <property type="entry name" value="CYTOCHROME_P450"/>
    <property type="match status" value="1"/>
</dbReference>
<gene>
    <name evidence="4" type="ORF">R0137_10230</name>
</gene>
<sequence length="425" mass="49304">MNAPAPTSPKIPEHDPEQVNVDPYSVPLDKLDVSNPYLFEADVHWPWFKRLRDEAPVHFCAESEFGPYWSITRYEDIMTVDTSHKIFSSEPAITIRDQDDDFQLPMFIAMDRPKHDVQRKTVSPTVGADALRYFEPIIRERTQDVLDNLPVGEPFNWVERVSIELTTRMLATLFDFPYEERSKLTWWSDMTTTLPGQGMVETEDEWKKEMLGCLEFFIGLWNERAKEPPSNDFISRLVHGEATKDMEPMEYLGNLLLLIVGGNDTTRSTMSSSVLCLDRHPEQFAELKADPSLIPDMVSETIRWQTPLAHMRRTALEDTELGGQTIHKGDKVVMWYVSGNRDERFFDNPNDYDIHRENLRKHLSFGFGIHRCMGNRLAEMQLHTLWEEILARFDRVEVVGEPDRTLSVFVKGYRNLNVILHPKTA</sequence>
<proteinExistence type="inferred from homology"/>
<accession>A0ABZ0I8Z5</accession>
<dbReference type="SUPFAM" id="SSF48264">
    <property type="entry name" value="Cytochrome P450"/>
    <property type="match status" value="1"/>
</dbReference>
<keyword evidence="3" id="KW-0408">Iron</keyword>
<protein>
    <submittedName>
        <fullName evidence="4">Cytochrome P450</fullName>
    </submittedName>
</protein>
<comment type="cofactor">
    <cofactor evidence="1">
        <name>heme</name>
        <dbReference type="ChEBI" id="CHEBI:30413"/>
    </cofactor>
</comment>
<dbReference type="CDD" id="cd11033">
    <property type="entry name" value="CYP142-like"/>
    <property type="match status" value="1"/>
</dbReference>
<dbReference type="PANTHER" id="PTHR46696:SF1">
    <property type="entry name" value="CYTOCHROME P450 YJIB-RELATED"/>
    <property type="match status" value="1"/>
</dbReference>
<evidence type="ECO:0000313" key="4">
    <source>
        <dbReference type="EMBL" id="WOJ95630.1"/>
    </source>
</evidence>